<evidence type="ECO:0000256" key="1">
    <source>
        <dbReference type="SAM" id="MobiDB-lite"/>
    </source>
</evidence>
<dbReference type="PROSITE" id="PS51257">
    <property type="entry name" value="PROKAR_LIPOPROTEIN"/>
    <property type="match status" value="1"/>
</dbReference>
<reference evidence="2 3" key="1">
    <citation type="submission" date="2016-12" db="EMBL/GenBank/DDBJ databases">
        <title>Genome sequencing of Methylocaldum marinum.</title>
        <authorList>
            <person name="Takeuchi M."/>
            <person name="Kamagata Y."/>
            <person name="Hiraoka S."/>
            <person name="Oshima K."/>
            <person name="Hattori M."/>
            <person name="Iwasaki W."/>
        </authorList>
    </citation>
    <scope>NUCLEOTIDE SEQUENCE [LARGE SCALE GENOMIC DNA]</scope>
    <source>
        <strain evidence="2 3">S8</strain>
    </source>
</reference>
<protein>
    <recommendedName>
        <fullName evidence="4">Lipoprotein</fullName>
    </recommendedName>
</protein>
<dbReference type="KEGG" id="mmai:sS8_2401"/>
<dbReference type="EMBL" id="AP017928">
    <property type="protein sequence ID" value="BBA34353.1"/>
    <property type="molecule type" value="Genomic_DNA"/>
</dbReference>
<proteinExistence type="predicted"/>
<dbReference type="OrthoDB" id="5568070at2"/>
<keyword evidence="3" id="KW-1185">Reference proteome</keyword>
<sequence>MKKRFPETALFILAVAFLAGCGEADKPAEMFQGLPQKFEKELKFEKEQALRGTVNDEKEPVTEGKVVATDEKGKTIVETSLAGSNRFSIVIPAGTALPILLKAYRAGEESQADSLMVAIVDSTETQYNINPKTTAIAEKAKSLGGYTRKNLMAAAMMSSTVPDEDKTTSGFRGDPTKRYGGWH</sequence>
<organism evidence="2 3">
    <name type="scientific">Methylocaldum marinum</name>
    <dbReference type="NCBI Taxonomy" id="1432792"/>
    <lineage>
        <taxon>Bacteria</taxon>
        <taxon>Pseudomonadati</taxon>
        <taxon>Pseudomonadota</taxon>
        <taxon>Gammaproteobacteria</taxon>
        <taxon>Methylococcales</taxon>
        <taxon>Methylococcaceae</taxon>
        <taxon>Methylocaldum</taxon>
    </lineage>
</organism>
<feature type="region of interest" description="Disordered" evidence="1">
    <location>
        <begin position="159"/>
        <end position="183"/>
    </location>
</feature>
<evidence type="ECO:0000313" key="2">
    <source>
        <dbReference type="EMBL" id="BBA34353.1"/>
    </source>
</evidence>
<evidence type="ECO:0008006" key="4">
    <source>
        <dbReference type="Google" id="ProtNLM"/>
    </source>
</evidence>
<gene>
    <name evidence="2" type="ORF">sS8_2401</name>
</gene>
<dbReference type="RefSeq" id="WP_119629775.1">
    <property type="nucleotide sequence ID" value="NZ_AP017928.1"/>
</dbReference>
<dbReference type="AlphaFoldDB" id="A0A250KRP9"/>
<evidence type="ECO:0000313" key="3">
    <source>
        <dbReference type="Proteomes" id="UP000266313"/>
    </source>
</evidence>
<dbReference type="Proteomes" id="UP000266313">
    <property type="component" value="Chromosome"/>
</dbReference>
<name>A0A250KRP9_9GAMM</name>
<accession>A0A250KRP9</accession>